<dbReference type="SUPFAM" id="SSF48403">
    <property type="entry name" value="Ankyrin repeat"/>
    <property type="match status" value="1"/>
</dbReference>
<keyword evidence="5" id="KW-1185">Reference proteome</keyword>
<dbReference type="AlphaFoldDB" id="A0A553I9E7"/>
<comment type="caution">
    <text evidence="4">The sequence shown here is derived from an EMBL/GenBank/DDBJ whole genome shotgun (WGS) entry which is preliminary data.</text>
</comment>
<dbReference type="Gene3D" id="1.25.40.20">
    <property type="entry name" value="Ankyrin repeat-containing domain"/>
    <property type="match status" value="1"/>
</dbReference>
<organism evidence="4 5">
    <name type="scientific">Xylaria flabelliformis</name>
    <dbReference type="NCBI Taxonomy" id="2512241"/>
    <lineage>
        <taxon>Eukaryota</taxon>
        <taxon>Fungi</taxon>
        <taxon>Dikarya</taxon>
        <taxon>Ascomycota</taxon>
        <taxon>Pezizomycotina</taxon>
        <taxon>Sordariomycetes</taxon>
        <taxon>Xylariomycetidae</taxon>
        <taxon>Xylariales</taxon>
        <taxon>Xylariaceae</taxon>
        <taxon>Xylaria</taxon>
    </lineage>
</organism>
<proteinExistence type="predicted"/>
<gene>
    <name evidence="4" type="ORF">FHL15_002108</name>
</gene>
<dbReference type="STRING" id="2512241.A0A553I9E7"/>
<dbReference type="Proteomes" id="UP000319160">
    <property type="component" value="Unassembled WGS sequence"/>
</dbReference>
<dbReference type="PANTHER" id="PTHR24198">
    <property type="entry name" value="ANKYRIN REPEAT AND PROTEIN KINASE DOMAIN-CONTAINING PROTEIN"/>
    <property type="match status" value="1"/>
</dbReference>
<dbReference type="SMART" id="SM00248">
    <property type="entry name" value="ANK"/>
    <property type="match status" value="3"/>
</dbReference>
<dbReference type="PANTHER" id="PTHR24198:SF165">
    <property type="entry name" value="ANKYRIN REPEAT-CONTAINING PROTEIN-RELATED"/>
    <property type="match status" value="1"/>
</dbReference>
<protein>
    <submittedName>
        <fullName evidence="4">Uncharacterized protein</fullName>
    </submittedName>
</protein>
<dbReference type="PROSITE" id="PS50088">
    <property type="entry name" value="ANK_REPEAT"/>
    <property type="match status" value="2"/>
</dbReference>
<evidence type="ECO:0000313" key="5">
    <source>
        <dbReference type="Proteomes" id="UP000319160"/>
    </source>
</evidence>
<feature type="repeat" description="ANK" evidence="3">
    <location>
        <begin position="104"/>
        <end position="136"/>
    </location>
</feature>
<dbReference type="EMBL" id="VFLP01000008">
    <property type="protein sequence ID" value="TRX96802.1"/>
    <property type="molecule type" value="Genomic_DNA"/>
</dbReference>
<evidence type="ECO:0000313" key="4">
    <source>
        <dbReference type="EMBL" id="TRX96802.1"/>
    </source>
</evidence>
<evidence type="ECO:0000256" key="3">
    <source>
        <dbReference type="PROSITE-ProRule" id="PRU00023"/>
    </source>
</evidence>
<dbReference type="InterPro" id="IPR036770">
    <property type="entry name" value="Ankyrin_rpt-contain_sf"/>
</dbReference>
<accession>A0A553I9E7</accession>
<dbReference type="Pfam" id="PF12796">
    <property type="entry name" value="Ank_2"/>
    <property type="match status" value="1"/>
</dbReference>
<dbReference type="OrthoDB" id="7464126at2759"/>
<reference evidence="5" key="1">
    <citation type="submission" date="2019-06" db="EMBL/GenBank/DDBJ databases">
        <title>Draft genome sequence of the griseofulvin-producing fungus Xylaria cubensis strain G536.</title>
        <authorList>
            <person name="Mead M.E."/>
            <person name="Raja H.A."/>
            <person name="Steenwyk J.L."/>
            <person name="Knowles S.L."/>
            <person name="Oberlies N.H."/>
            <person name="Rokas A."/>
        </authorList>
    </citation>
    <scope>NUCLEOTIDE SEQUENCE [LARGE SCALE GENOMIC DNA]</scope>
    <source>
        <strain evidence="5">G536</strain>
    </source>
</reference>
<evidence type="ECO:0000256" key="2">
    <source>
        <dbReference type="ARBA" id="ARBA00023043"/>
    </source>
</evidence>
<dbReference type="InterPro" id="IPR002110">
    <property type="entry name" value="Ankyrin_rpt"/>
</dbReference>
<sequence>MLERFDENAASPDNMELAYRLFDLNTHLEMRDYMPITPQLCVFRLEKRAIKSFQELGTKQCQDLNGLLSTGEYVLHAVAFDKHLKLINIVLKTDGMDVFVMDKIGQIMIHYAAQGGHVDMARYLIHSGLSIQALGDPSYGCFKGFTPLHYAVYEHQLDVIELLLERGARC</sequence>
<evidence type="ECO:0000256" key="1">
    <source>
        <dbReference type="ARBA" id="ARBA00022737"/>
    </source>
</evidence>
<dbReference type="PROSITE" id="PS50297">
    <property type="entry name" value="ANK_REP_REGION"/>
    <property type="match status" value="2"/>
</dbReference>
<name>A0A553I9E7_9PEZI</name>
<keyword evidence="2 3" id="KW-0040">ANK repeat</keyword>
<feature type="repeat" description="ANK" evidence="3">
    <location>
        <begin position="143"/>
        <end position="170"/>
    </location>
</feature>
<keyword evidence="1" id="KW-0677">Repeat</keyword>